<evidence type="ECO:0000313" key="4">
    <source>
        <dbReference type="Proteomes" id="UP000658278"/>
    </source>
</evidence>
<dbReference type="EMBL" id="JAENII010000003">
    <property type="protein sequence ID" value="MBK1826536.1"/>
    <property type="molecule type" value="Genomic_DNA"/>
</dbReference>
<evidence type="ECO:0000256" key="1">
    <source>
        <dbReference type="SAM" id="MobiDB-lite"/>
    </source>
</evidence>
<organism evidence="3 4">
    <name type="scientific">Haloferula rosea</name>
    <dbReference type="NCBI Taxonomy" id="490093"/>
    <lineage>
        <taxon>Bacteria</taxon>
        <taxon>Pseudomonadati</taxon>
        <taxon>Verrucomicrobiota</taxon>
        <taxon>Verrucomicrobiia</taxon>
        <taxon>Verrucomicrobiales</taxon>
        <taxon>Verrucomicrobiaceae</taxon>
        <taxon>Haloferula</taxon>
    </lineage>
</organism>
<comment type="caution">
    <text evidence="3">The sequence shown here is derived from an EMBL/GenBank/DDBJ whole genome shotgun (WGS) entry which is preliminary data.</text>
</comment>
<keyword evidence="4" id="KW-1185">Reference proteome</keyword>
<dbReference type="RefSeq" id="WP_200277579.1">
    <property type="nucleotide sequence ID" value="NZ_JAENII010000003.1"/>
</dbReference>
<evidence type="ECO:0000256" key="2">
    <source>
        <dbReference type="SAM" id="Phobius"/>
    </source>
</evidence>
<name>A0A934RDE3_9BACT</name>
<proteinExistence type="predicted"/>
<keyword evidence="2" id="KW-0472">Membrane</keyword>
<protein>
    <submittedName>
        <fullName evidence="3">Uncharacterized protein</fullName>
    </submittedName>
</protein>
<accession>A0A934RDE3</accession>
<gene>
    <name evidence="3" type="ORF">JIN81_05865</name>
</gene>
<reference evidence="3" key="1">
    <citation type="submission" date="2021-01" db="EMBL/GenBank/DDBJ databases">
        <title>Modified the classification status of verrucomicrobia.</title>
        <authorList>
            <person name="Feng X."/>
        </authorList>
    </citation>
    <scope>NUCLEOTIDE SEQUENCE</scope>
    <source>
        <strain evidence="3">KCTC 22201</strain>
    </source>
</reference>
<sequence length="350" mass="39328">MDPEERDESQATEPAGIEIRVIGGGAPQGWVQVEPEEEVVRLENKVTPQVKRTLEDVGPAGPEPERRRRGKKMSNRHLTLAMAGGVGVLILLSVVVAMQNRNDGAPGEAAPYEGVAVERDGEISGLGQLSANTQHYLGKAREKLRRYLAATEVADALPVIRDQGRWVEVLKQRWEPLRMQDAEVDRLQLAFAEAGDRAWFSLNGEDDEGRKVNLIFVPKGDEVELDWAASFGVGDVPFGELDRIEPSSEVVMRVVVEADHYYTSSIDDDRYRCFKLTPQFDEDWVWGYAEIGSPVAAQLETVLREDSMILEDRKDVSLILRLRKTPETGRRQLIIEDVVAENWVQWDGER</sequence>
<keyword evidence="2" id="KW-0812">Transmembrane</keyword>
<dbReference type="Proteomes" id="UP000658278">
    <property type="component" value="Unassembled WGS sequence"/>
</dbReference>
<keyword evidence="2" id="KW-1133">Transmembrane helix</keyword>
<feature type="region of interest" description="Disordered" evidence="1">
    <location>
        <begin position="49"/>
        <end position="74"/>
    </location>
</feature>
<dbReference type="AlphaFoldDB" id="A0A934RDE3"/>
<feature type="transmembrane region" description="Helical" evidence="2">
    <location>
        <begin position="77"/>
        <end position="98"/>
    </location>
</feature>
<evidence type="ECO:0000313" key="3">
    <source>
        <dbReference type="EMBL" id="MBK1826536.1"/>
    </source>
</evidence>